<evidence type="ECO:0000313" key="3">
    <source>
        <dbReference type="Proteomes" id="UP000030355"/>
    </source>
</evidence>
<evidence type="ECO:0000313" key="2">
    <source>
        <dbReference type="EMBL" id="KGF97744.1"/>
    </source>
</evidence>
<comment type="caution">
    <text evidence="2">The sequence shown here is derived from an EMBL/GenBank/DDBJ whole genome shotgun (WGS) entry which is preliminary data.</text>
</comment>
<dbReference type="EMBL" id="JNAL01000005">
    <property type="protein sequence ID" value="KGF97744.1"/>
    <property type="molecule type" value="Genomic_DNA"/>
</dbReference>
<protein>
    <submittedName>
        <fullName evidence="2">Uncharacterized protein</fullName>
    </submittedName>
</protein>
<keyword evidence="1" id="KW-1133">Transmembrane helix</keyword>
<sequence length="45" mass="5096">MNMARSKIIAIVTGFISIAICIAYLLLITIFDFRTYLNDQLSNIT</sequence>
<proteinExistence type="predicted"/>
<evidence type="ECO:0000256" key="1">
    <source>
        <dbReference type="SAM" id="Phobius"/>
    </source>
</evidence>
<organism evidence="2 3">
    <name type="scientific">Prochlorococcus marinus str. MIT 9201</name>
    <dbReference type="NCBI Taxonomy" id="93057"/>
    <lineage>
        <taxon>Bacteria</taxon>
        <taxon>Bacillati</taxon>
        <taxon>Cyanobacteriota</taxon>
        <taxon>Cyanophyceae</taxon>
        <taxon>Synechococcales</taxon>
        <taxon>Prochlorococcaceae</taxon>
        <taxon>Prochlorococcus</taxon>
    </lineage>
</organism>
<accession>A0A0A2AB40</accession>
<gene>
    <name evidence="2" type="ORF">EU95_0211</name>
</gene>
<keyword evidence="1" id="KW-0812">Transmembrane</keyword>
<reference evidence="3" key="1">
    <citation type="journal article" date="2014" name="Sci. Data">
        <title>Genomes of diverse isolates of the marine cyanobacterium Prochlorococcus.</title>
        <authorList>
            <person name="Biller S."/>
            <person name="Berube P."/>
            <person name="Thompson J."/>
            <person name="Kelly L."/>
            <person name="Roggensack S."/>
            <person name="Awad L."/>
            <person name="Roache-Johnson K."/>
            <person name="Ding H."/>
            <person name="Giovannoni S.J."/>
            <person name="Moore L.R."/>
            <person name="Chisholm S.W."/>
        </authorList>
    </citation>
    <scope>NUCLEOTIDE SEQUENCE [LARGE SCALE GENOMIC DNA]</scope>
    <source>
        <strain evidence="3">MIT 9201</strain>
    </source>
</reference>
<name>A0A0A2AB40_PROMR</name>
<dbReference type="Proteomes" id="UP000030355">
    <property type="component" value="Unassembled WGS sequence"/>
</dbReference>
<feature type="transmembrane region" description="Helical" evidence="1">
    <location>
        <begin position="9"/>
        <end position="31"/>
    </location>
</feature>
<dbReference type="AlphaFoldDB" id="A0A0A2AB40"/>
<keyword evidence="1" id="KW-0472">Membrane</keyword>